<dbReference type="InterPro" id="IPR011032">
    <property type="entry name" value="GroES-like_sf"/>
</dbReference>
<dbReference type="InterPro" id="IPR036291">
    <property type="entry name" value="NAD(P)-bd_dom_sf"/>
</dbReference>
<sequence length="325" mass="34481">MQRINTHSAGGPDVLYLETTAIPQPQAGEILIKTAYAGVNRPDILQRQGLYPVPEGVTPILGLEMSGEVVALGEGVSGFQIGDQVCALTDGGAYAGYCVVPVGQVLPLPHGFSLADAAMLPETFFTVWANLFMDGQMRAGESLLVHGGSSGIGLAGLTIARGLGLKTFATVGNDDKKQAVAAFGAMPINYKTEDFVAVVQANGGADGILDIVGARYFTQNIACLNKDGRLFLIGFIGGKTAREADLLPITIKRLHITGSTMRGRSGAEKAAITASLRERVWPLLADGRIAKPLLHRIFDYRDVQNAHREIDQGTHIGKILLDFNG</sequence>
<dbReference type="Gene3D" id="3.90.180.10">
    <property type="entry name" value="Medium-chain alcohol dehydrogenases, catalytic domain"/>
    <property type="match status" value="1"/>
</dbReference>
<dbReference type="EMBL" id="CP021255">
    <property type="protein sequence ID" value="AVD71279.1"/>
    <property type="molecule type" value="Genomic_DNA"/>
</dbReference>
<keyword evidence="1" id="KW-0521">NADP</keyword>
<evidence type="ECO:0000313" key="4">
    <source>
        <dbReference type="EMBL" id="AVD71279.1"/>
    </source>
</evidence>
<dbReference type="PANTHER" id="PTHR48106:SF8">
    <property type="entry name" value="OS02G0805600 PROTEIN"/>
    <property type="match status" value="1"/>
</dbReference>
<name>A0A2L1GNN2_9BACT</name>
<dbReference type="NCBIfam" id="TIGR02824">
    <property type="entry name" value="quinone_pig3"/>
    <property type="match status" value="1"/>
</dbReference>
<dbReference type="GO" id="GO:0070402">
    <property type="term" value="F:NADPH binding"/>
    <property type="evidence" value="ECO:0007669"/>
    <property type="project" value="TreeGrafter"/>
</dbReference>
<dbReference type="InterPro" id="IPR013154">
    <property type="entry name" value="ADH-like_N"/>
</dbReference>
<dbReference type="CDD" id="cd05276">
    <property type="entry name" value="p53_inducible_oxidoreductase"/>
    <property type="match status" value="1"/>
</dbReference>
<keyword evidence="5" id="KW-1185">Reference proteome</keyword>
<organism evidence="4 5">
    <name type="scientific">Desulfobulbus oralis</name>
    <dbReference type="NCBI Taxonomy" id="1986146"/>
    <lineage>
        <taxon>Bacteria</taxon>
        <taxon>Pseudomonadati</taxon>
        <taxon>Thermodesulfobacteriota</taxon>
        <taxon>Desulfobulbia</taxon>
        <taxon>Desulfobulbales</taxon>
        <taxon>Desulfobulbaceae</taxon>
        <taxon>Desulfobulbus</taxon>
    </lineage>
</organism>
<dbReference type="SUPFAM" id="SSF51735">
    <property type="entry name" value="NAD(P)-binding Rossmann-fold domains"/>
    <property type="match status" value="1"/>
</dbReference>
<keyword evidence="2" id="KW-0560">Oxidoreductase</keyword>
<accession>A0A2L1GNN2</accession>
<dbReference type="Pfam" id="PF08240">
    <property type="entry name" value="ADH_N"/>
    <property type="match status" value="1"/>
</dbReference>
<evidence type="ECO:0000313" key="5">
    <source>
        <dbReference type="Proteomes" id="UP000239867"/>
    </source>
</evidence>
<evidence type="ECO:0000259" key="3">
    <source>
        <dbReference type="SMART" id="SM00829"/>
    </source>
</evidence>
<dbReference type="SMART" id="SM00829">
    <property type="entry name" value="PKS_ER"/>
    <property type="match status" value="1"/>
</dbReference>
<proteinExistence type="predicted"/>
<protein>
    <recommendedName>
        <fullName evidence="3">Enoyl reductase (ER) domain-containing protein</fullName>
    </recommendedName>
</protein>
<dbReference type="InterPro" id="IPR020843">
    <property type="entry name" value="ER"/>
</dbReference>
<dbReference type="InterPro" id="IPR014189">
    <property type="entry name" value="Quinone_OxRdtase_PIG3"/>
</dbReference>
<dbReference type="Proteomes" id="UP000239867">
    <property type="component" value="Chromosome"/>
</dbReference>
<feature type="domain" description="Enoyl reductase (ER)" evidence="3">
    <location>
        <begin position="10"/>
        <end position="321"/>
    </location>
</feature>
<evidence type="ECO:0000256" key="1">
    <source>
        <dbReference type="ARBA" id="ARBA00022857"/>
    </source>
</evidence>
<dbReference type="SUPFAM" id="SSF50129">
    <property type="entry name" value="GroES-like"/>
    <property type="match status" value="1"/>
</dbReference>
<dbReference type="InterPro" id="IPR013149">
    <property type="entry name" value="ADH-like_C"/>
</dbReference>
<dbReference type="OrthoDB" id="9785812at2"/>
<gene>
    <name evidence="4" type="ORF">CAY53_07170</name>
</gene>
<dbReference type="GO" id="GO:0016651">
    <property type="term" value="F:oxidoreductase activity, acting on NAD(P)H"/>
    <property type="evidence" value="ECO:0007669"/>
    <property type="project" value="TreeGrafter"/>
</dbReference>
<dbReference type="AlphaFoldDB" id="A0A2L1GNN2"/>
<dbReference type="PANTHER" id="PTHR48106">
    <property type="entry name" value="QUINONE OXIDOREDUCTASE PIG3-RELATED"/>
    <property type="match status" value="1"/>
</dbReference>
<dbReference type="Gene3D" id="3.40.50.720">
    <property type="entry name" value="NAD(P)-binding Rossmann-like Domain"/>
    <property type="match status" value="1"/>
</dbReference>
<reference evidence="4 5" key="1">
    <citation type="journal article" date="2018" name="MBio">
        <title>Insights into the evolution of host association through the isolation and characterization of a novel human periodontal pathobiont, Desulfobulbus oralis.</title>
        <authorList>
            <person name="Cross K.L."/>
            <person name="Chirania P."/>
            <person name="Xiong W."/>
            <person name="Beall C.J."/>
            <person name="Elkins J.G."/>
            <person name="Giannone R.J."/>
            <person name="Griffen A.L."/>
            <person name="Guss A.M."/>
            <person name="Hettich R.L."/>
            <person name="Joshi S.S."/>
            <person name="Mokrzan E.M."/>
            <person name="Martin R.K."/>
            <person name="Zhulin I.B."/>
            <person name="Leys E.J."/>
            <person name="Podar M."/>
        </authorList>
    </citation>
    <scope>NUCLEOTIDE SEQUENCE [LARGE SCALE GENOMIC DNA]</scope>
    <source>
        <strain evidence="4 5">ORNL</strain>
    </source>
</reference>
<evidence type="ECO:0000256" key="2">
    <source>
        <dbReference type="ARBA" id="ARBA00023002"/>
    </source>
</evidence>
<dbReference type="KEGG" id="deo:CAY53_07170"/>
<dbReference type="Pfam" id="PF00107">
    <property type="entry name" value="ADH_zinc_N"/>
    <property type="match status" value="1"/>
</dbReference>
<dbReference type="RefSeq" id="WP_104936549.1">
    <property type="nucleotide sequence ID" value="NZ_CP021255.1"/>
</dbReference>